<keyword evidence="2" id="KW-0436">Ligase</keyword>
<accession>A0A8S0RCY5</accession>
<evidence type="ECO:0000313" key="3">
    <source>
        <dbReference type="Proteomes" id="UP000594638"/>
    </source>
</evidence>
<dbReference type="PANTHER" id="PTHR12389:SF0">
    <property type="entry name" value="E3 UBIQUITIN-PROTEIN LIGASE LISTERIN"/>
    <property type="match status" value="1"/>
</dbReference>
<comment type="subunit">
    <text evidence="1">Component of the ribosome quality control complex (RQC).</text>
</comment>
<comment type="caution">
    <text evidence="2">The sequence shown here is derived from an EMBL/GenBank/DDBJ whole genome shotgun (WGS) entry which is preliminary data.</text>
</comment>
<protein>
    <recommendedName>
        <fullName evidence="1">E3 ubiquitin-protein ligase listerin</fullName>
        <ecNumber evidence="1">2.3.2.27</ecNumber>
    </recommendedName>
    <alternativeName>
        <fullName evidence="1">RING-type E3 ubiquitin transferase listerin</fullName>
    </alternativeName>
</protein>
<evidence type="ECO:0000313" key="2">
    <source>
        <dbReference type="EMBL" id="CAA2976796.1"/>
    </source>
</evidence>
<dbReference type="GO" id="GO:0005829">
    <property type="term" value="C:cytosol"/>
    <property type="evidence" value="ECO:0007669"/>
    <property type="project" value="UniProtKB-UniRule"/>
</dbReference>
<dbReference type="GO" id="GO:1990116">
    <property type="term" value="P:ribosome-associated ubiquitin-dependent protein catabolic process"/>
    <property type="evidence" value="ECO:0007669"/>
    <property type="project" value="UniProtKB-UniRule"/>
</dbReference>
<dbReference type="PANTHER" id="PTHR12389">
    <property type="entry name" value="ZINC FINGER PROTEIN 294"/>
    <property type="match status" value="1"/>
</dbReference>
<keyword evidence="1" id="KW-0479">Metal-binding</keyword>
<keyword evidence="1" id="KW-0833">Ubl conjugation pathway</keyword>
<comment type="catalytic activity">
    <reaction evidence="1">
        <text>S-ubiquitinyl-[E2 ubiquitin-conjugating enzyme]-L-cysteine + [acceptor protein]-L-lysine = [E2 ubiquitin-conjugating enzyme]-L-cysteine + N(6)-ubiquitinyl-[acceptor protein]-L-lysine.</text>
        <dbReference type="EC" id="2.3.2.27"/>
    </reaction>
</comment>
<keyword evidence="3" id="KW-1185">Reference proteome</keyword>
<name>A0A8S0RCY5_OLEEU</name>
<dbReference type="GO" id="GO:0008270">
    <property type="term" value="F:zinc ion binding"/>
    <property type="evidence" value="ECO:0007669"/>
    <property type="project" value="UniProtKB-KW"/>
</dbReference>
<gene>
    <name evidence="2" type="ORF">OLEA9_A042226</name>
</gene>
<dbReference type="OrthoDB" id="897996at2759"/>
<dbReference type="Gramene" id="OE9A042226T1">
    <property type="protein sequence ID" value="OE9A042226C1"/>
    <property type="gene ID" value="OE9A042226"/>
</dbReference>
<evidence type="ECO:0000256" key="1">
    <source>
        <dbReference type="RuleBase" id="RU367090"/>
    </source>
</evidence>
<comment type="similarity">
    <text evidence="1">Belongs to the LTN1 family.</text>
</comment>
<dbReference type="EMBL" id="CACTIH010002556">
    <property type="protein sequence ID" value="CAA2976796.1"/>
    <property type="molecule type" value="Genomic_DNA"/>
</dbReference>
<dbReference type="AlphaFoldDB" id="A0A8S0RCY5"/>
<dbReference type="GO" id="GO:1990112">
    <property type="term" value="C:RQC complex"/>
    <property type="evidence" value="ECO:0007669"/>
    <property type="project" value="UniProtKB-UniRule"/>
</dbReference>
<reference evidence="2 3" key="1">
    <citation type="submission" date="2019-12" db="EMBL/GenBank/DDBJ databases">
        <authorList>
            <person name="Alioto T."/>
            <person name="Alioto T."/>
            <person name="Gomez Garrido J."/>
        </authorList>
    </citation>
    <scope>NUCLEOTIDE SEQUENCE [LARGE SCALE GENOMIC DNA]</scope>
</reference>
<keyword evidence="1" id="KW-0863">Zinc-finger</keyword>
<dbReference type="GO" id="GO:0016874">
    <property type="term" value="F:ligase activity"/>
    <property type="evidence" value="ECO:0007669"/>
    <property type="project" value="UniProtKB-KW"/>
</dbReference>
<dbReference type="EC" id="2.3.2.27" evidence="1"/>
<sequence length="217" mass="24190">MEDFFRLVISCFPINATEQLQRLKPKRYISPMEKELLYKLFEKQIQHAGASAVTLFPVKIATNALIAFSLFCGLVGFQKKEYAENSNPLKIERWEVINNRILDGILCLFFYTGVAEAIANSYCHEASSVVASSRLDHPHFWELVASRANESSSHARDKAVKSIEIWGLSKGPISSLYALLSSCKPLPPLQYVAFVILSAEPVMHSAFKCDTASLGEG</sequence>
<proteinExistence type="inferred from homology"/>
<comment type="function">
    <text evidence="1">E3 ubiquitin-protein ligase. Component of the ribosome quality control complex (RQC), a ribosome-associated complex that mediates ubiquitination and extraction of incompletely synthesized nascent chains for proteasomal degradation.</text>
</comment>
<dbReference type="GO" id="GO:0072344">
    <property type="term" value="P:rescue of stalled ribosome"/>
    <property type="evidence" value="ECO:0007669"/>
    <property type="project" value="UniProtKB-UniRule"/>
</dbReference>
<dbReference type="GO" id="GO:0043023">
    <property type="term" value="F:ribosomal large subunit binding"/>
    <property type="evidence" value="ECO:0007669"/>
    <property type="project" value="TreeGrafter"/>
</dbReference>
<dbReference type="InterPro" id="IPR039795">
    <property type="entry name" value="LTN1/Rkr1"/>
</dbReference>
<dbReference type="GO" id="GO:0061630">
    <property type="term" value="F:ubiquitin protein ligase activity"/>
    <property type="evidence" value="ECO:0007669"/>
    <property type="project" value="UniProtKB-UniRule"/>
</dbReference>
<keyword evidence="1" id="KW-0862">Zinc</keyword>
<organism evidence="2 3">
    <name type="scientific">Olea europaea subsp. europaea</name>
    <dbReference type="NCBI Taxonomy" id="158383"/>
    <lineage>
        <taxon>Eukaryota</taxon>
        <taxon>Viridiplantae</taxon>
        <taxon>Streptophyta</taxon>
        <taxon>Embryophyta</taxon>
        <taxon>Tracheophyta</taxon>
        <taxon>Spermatophyta</taxon>
        <taxon>Magnoliopsida</taxon>
        <taxon>eudicotyledons</taxon>
        <taxon>Gunneridae</taxon>
        <taxon>Pentapetalae</taxon>
        <taxon>asterids</taxon>
        <taxon>lamiids</taxon>
        <taxon>Lamiales</taxon>
        <taxon>Oleaceae</taxon>
        <taxon>Oleeae</taxon>
        <taxon>Olea</taxon>
    </lineage>
</organism>
<comment type="pathway">
    <text evidence="1">Protein modification; protein ubiquitination.</text>
</comment>
<keyword evidence="1" id="KW-0808">Transferase</keyword>
<dbReference type="Proteomes" id="UP000594638">
    <property type="component" value="Unassembled WGS sequence"/>
</dbReference>
<feature type="non-terminal residue" evidence="2">
    <location>
        <position position="1"/>
    </location>
</feature>